<evidence type="ECO:0000313" key="5">
    <source>
        <dbReference type="Proteomes" id="UP000055019"/>
    </source>
</evidence>
<evidence type="ECO:0000256" key="3">
    <source>
        <dbReference type="PROSITE-ProRule" id="PRU00339"/>
    </source>
</evidence>
<dbReference type="GO" id="GO:0016757">
    <property type="term" value="F:glycosyltransferase activity"/>
    <property type="evidence" value="ECO:0007669"/>
    <property type="project" value="InterPro"/>
</dbReference>
<keyword evidence="5" id="KW-1185">Reference proteome</keyword>
<organism evidence="4 5">
    <name type="scientific">Caballeronia arvi</name>
    <dbReference type="NCBI Taxonomy" id="1777135"/>
    <lineage>
        <taxon>Bacteria</taxon>
        <taxon>Pseudomonadati</taxon>
        <taxon>Pseudomonadota</taxon>
        <taxon>Betaproteobacteria</taxon>
        <taxon>Burkholderiales</taxon>
        <taxon>Burkholderiaceae</taxon>
        <taxon>Caballeronia</taxon>
    </lineage>
</organism>
<dbReference type="SMART" id="SM00028">
    <property type="entry name" value="TPR"/>
    <property type="match status" value="3"/>
</dbReference>
<dbReference type="Gene3D" id="1.25.40.10">
    <property type="entry name" value="Tetratricopeptide repeat domain"/>
    <property type="match status" value="2"/>
</dbReference>
<dbReference type="SUPFAM" id="SSF53756">
    <property type="entry name" value="UDP-Glycosyltransferase/glycogen phosphorylase"/>
    <property type="match status" value="1"/>
</dbReference>
<dbReference type="PANTHER" id="PTHR44943:SF8">
    <property type="entry name" value="TPR REPEAT-CONTAINING PROTEIN MJ0263"/>
    <property type="match status" value="1"/>
</dbReference>
<accession>A0A158I4H9</accession>
<dbReference type="InterPro" id="IPR013105">
    <property type="entry name" value="TPR_2"/>
</dbReference>
<dbReference type="AlphaFoldDB" id="A0A158I4H9"/>
<dbReference type="Pfam" id="PF07719">
    <property type="entry name" value="TPR_2"/>
    <property type="match status" value="1"/>
</dbReference>
<dbReference type="InterPro" id="IPR011990">
    <property type="entry name" value="TPR-like_helical_dom_sf"/>
</dbReference>
<keyword evidence="2 3" id="KW-0802">TPR repeat</keyword>
<dbReference type="PANTHER" id="PTHR44943">
    <property type="entry name" value="CELLULOSE SYNTHASE OPERON PROTEIN C"/>
    <property type="match status" value="1"/>
</dbReference>
<dbReference type="PROSITE" id="PS50293">
    <property type="entry name" value="TPR_REGION"/>
    <property type="match status" value="1"/>
</dbReference>
<evidence type="ECO:0000256" key="1">
    <source>
        <dbReference type="ARBA" id="ARBA00022737"/>
    </source>
</evidence>
<dbReference type="InterPro" id="IPR019734">
    <property type="entry name" value="TPR_rpt"/>
</dbReference>
<protein>
    <submittedName>
        <fullName evidence="4">TPR repeat-containing protein</fullName>
    </submittedName>
</protein>
<proteinExistence type="predicted"/>
<dbReference type="Gene3D" id="3.40.50.2000">
    <property type="entry name" value="Glycogen Phosphorylase B"/>
    <property type="match status" value="1"/>
</dbReference>
<reference evidence="4" key="1">
    <citation type="submission" date="2016-01" db="EMBL/GenBank/DDBJ databases">
        <authorList>
            <person name="Peeters C."/>
        </authorList>
    </citation>
    <scope>NUCLEOTIDE SEQUENCE [LARGE SCALE GENOMIC DNA]</scope>
    <source>
        <strain evidence="4">LMG 29317</strain>
    </source>
</reference>
<dbReference type="PROSITE" id="PS50005">
    <property type="entry name" value="TPR"/>
    <property type="match status" value="1"/>
</dbReference>
<evidence type="ECO:0000313" key="4">
    <source>
        <dbReference type="EMBL" id="SAL51474.1"/>
    </source>
</evidence>
<gene>
    <name evidence="4" type="ORF">AWB74_02367</name>
</gene>
<name>A0A158I4H9_9BURK</name>
<dbReference type="InterPro" id="IPR051685">
    <property type="entry name" value="Ycf3/AcsC/BcsC/TPR_MFPF"/>
</dbReference>
<feature type="repeat" description="TPR" evidence="3">
    <location>
        <begin position="181"/>
        <end position="214"/>
    </location>
</feature>
<evidence type="ECO:0000256" key="2">
    <source>
        <dbReference type="ARBA" id="ARBA00022803"/>
    </source>
</evidence>
<comment type="caution">
    <text evidence="4">The sequence shown here is derived from an EMBL/GenBank/DDBJ whole genome shotgun (WGS) entry which is preliminary data.</text>
</comment>
<sequence length="538" mass="60167">MGKVTLEDGMRDRAASLCVEARAAWERGERDGSLDLWREAMNLEPHEVHYAIEATNFLASVHEPRLALDVCTHWIARNPDNVSIRLQRGIIHANHCADRESAIECFAEALFIDPENHDAHAALAQIYLFGAQTELMRFHARQALIRAEGKKALHLRSPFLSDHAGVVEGARAMLASDPGDVDLWIMLGRALYMQGRFEEALDAFRRAAEIAPARMDATGPLGETLILLGRDREGWRELEIVANDDYVSTLYPGIEPYLAKRWRGEPLQGKRILVAYHAGIGDNLMLARYARRLQAAGAFVHFVCRPELYELMRNLAGADSVASGWRTDELAHFDYWALDYLLPTYLGVSAPDCAAGYIAAPPDARSRWSAFMQPFADKLKVGLCWFSGPHNFSGIDRFVPAQELRPLSGIGGIEWFVLQKNSTNAALMRQSGIRAHDLSSQWRDFADTAGLVEHLDLVISVDSSPLHLAGALGKPAWAILPAAPEWRWGLHGDRTEWYPEMRLYRQQTLHDWAPLISRIGADLGEMLRRQQASAPDVA</sequence>
<dbReference type="InterPro" id="IPR002201">
    <property type="entry name" value="Glyco_trans_9"/>
</dbReference>
<dbReference type="EMBL" id="FCOM02000008">
    <property type="protein sequence ID" value="SAL51474.1"/>
    <property type="molecule type" value="Genomic_DNA"/>
</dbReference>
<dbReference type="SUPFAM" id="SSF48452">
    <property type="entry name" value="TPR-like"/>
    <property type="match status" value="1"/>
</dbReference>
<dbReference type="Pfam" id="PF01075">
    <property type="entry name" value="Glyco_transf_9"/>
    <property type="match status" value="1"/>
</dbReference>
<keyword evidence="1" id="KW-0677">Repeat</keyword>
<dbReference type="Proteomes" id="UP000055019">
    <property type="component" value="Unassembled WGS sequence"/>
</dbReference>